<dbReference type="GO" id="GO:0050126">
    <property type="term" value="F:N-carbamoylputrescine amidase activity"/>
    <property type="evidence" value="ECO:0007669"/>
    <property type="project" value="TreeGrafter"/>
</dbReference>
<dbReference type="Pfam" id="PF00795">
    <property type="entry name" value="CN_hydrolase"/>
    <property type="match status" value="1"/>
</dbReference>
<dbReference type="GO" id="GO:0033388">
    <property type="term" value="P:putrescine biosynthetic process from arginine"/>
    <property type="evidence" value="ECO:0007669"/>
    <property type="project" value="TreeGrafter"/>
</dbReference>
<dbReference type="EMBL" id="VYGV01000001">
    <property type="protein sequence ID" value="NWF43955.1"/>
    <property type="molecule type" value="Genomic_DNA"/>
</dbReference>
<dbReference type="InterPro" id="IPR036526">
    <property type="entry name" value="C-N_Hydrolase_sf"/>
</dbReference>
<keyword evidence="2 4" id="KW-0378">Hydrolase</keyword>
<dbReference type="InterPro" id="IPR003010">
    <property type="entry name" value="C-N_Hydrolase"/>
</dbReference>
<dbReference type="AlphaFoldDB" id="A0A7Y8GSB5"/>
<evidence type="ECO:0000313" key="4">
    <source>
        <dbReference type="EMBL" id="NWF43955.1"/>
    </source>
</evidence>
<dbReference type="InterPro" id="IPR050345">
    <property type="entry name" value="Aliph_Amidase/BUP"/>
</dbReference>
<name>A0A7Y8GSB5_9BURK</name>
<dbReference type="Gene3D" id="3.60.110.10">
    <property type="entry name" value="Carbon-nitrogen hydrolase"/>
    <property type="match status" value="1"/>
</dbReference>
<evidence type="ECO:0000256" key="2">
    <source>
        <dbReference type="ARBA" id="ARBA00022801"/>
    </source>
</evidence>
<comment type="caution">
    <text evidence="4">The sequence shown here is derived from an EMBL/GenBank/DDBJ whole genome shotgun (WGS) entry which is preliminary data.</text>
</comment>
<dbReference type="RefSeq" id="WP_177132586.1">
    <property type="nucleotide sequence ID" value="NZ_VYGV01000001.1"/>
</dbReference>
<dbReference type="CDD" id="cd07576">
    <property type="entry name" value="R-amidase_like"/>
    <property type="match status" value="1"/>
</dbReference>
<organism evidence="4 5">
    <name type="scientific">Hydrogenophaga aromaticivorans</name>
    <dbReference type="NCBI Taxonomy" id="2610898"/>
    <lineage>
        <taxon>Bacteria</taxon>
        <taxon>Pseudomonadati</taxon>
        <taxon>Pseudomonadota</taxon>
        <taxon>Betaproteobacteria</taxon>
        <taxon>Burkholderiales</taxon>
        <taxon>Comamonadaceae</taxon>
        <taxon>Hydrogenophaga</taxon>
    </lineage>
</organism>
<accession>A0A7Y8GSB5</accession>
<dbReference type="PANTHER" id="PTHR43674">
    <property type="entry name" value="NITRILASE C965.09-RELATED"/>
    <property type="match status" value="1"/>
</dbReference>
<keyword evidence="5" id="KW-1185">Reference proteome</keyword>
<dbReference type="InterPro" id="IPR044083">
    <property type="entry name" value="RamA-like"/>
</dbReference>
<dbReference type="Proteomes" id="UP000545507">
    <property type="component" value="Unassembled WGS sequence"/>
</dbReference>
<evidence type="ECO:0000259" key="3">
    <source>
        <dbReference type="PROSITE" id="PS50263"/>
    </source>
</evidence>
<comment type="similarity">
    <text evidence="1">Belongs to the carbon-nitrogen hydrolase superfamily. NIT1/NIT2 family.</text>
</comment>
<dbReference type="PANTHER" id="PTHR43674:SF2">
    <property type="entry name" value="BETA-UREIDOPROPIONASE"/>
    <property type="match status" value="1"/>
</dbReference>
<dbReference type="SUPFAM" id="SSF56317">
    <property type="entry name" value="Carbon-nitrogen hydrolase"/>
    <property type="match status" value="1"/>
</dbReference>
<proteinExistence type="inferred from homology"/>
<dbReference type="PROSITE" id="PS01227">
    <property type="entry name" value="UPF0012"/>
    <property type="match status" value="1"/>
</dbReference>
<evidence type="ECO:0000256" key="1">
    <source>
        <dbReference type="ARBA" id="ARBA00010613"/>
    </source>
</evidence>
<evidence type="ECO:0000313" key="5">
    <source>
        <dbReference type="Proteomes" id="UP000545507"/>
    </source>
</evidence>
<feature type="domain" description="CN hydrolase" evidence="3">
    <location>
        <begin position="6"/>
        <end position="243"/>
    </location>
</feature>
<protein>
    <submittedName>
        <fullName evidence="4">Carbon-nitrogen hydrolase family protein</fullName>
    </submittedName>
</protein>
<dbReference type="InterPro" id="IPR001110">
    <property type="entry name" value="UPF0012_CS"/>
</dbReference>
<reference evidence="4 5" key="1">
    <citation type="submission" date="2019-09" db="EMBL/GenBank/DDBJ databases">
        <title>Hydrogenophaga aromatica sp. nov., isolated from a para-xylene-degrading enrichment culture.</title>
        <authorList>
            <person name="Tancsics A."/>
            <person name="Banerjee S."/>
        </authorList>
    </citation>
    <scope>NUCLEOTIDE SEQUENCE [LARGE SCALE GENOMIC DNA]</scope>
    <source>
        <strain evidence="4 5">D2P1</strain>
    </source>
</reference>
<gene>
    <name evidence="4" type="ORF">F3K02_01630</name>
</gene>
<dbReference type="PROSITE" id="PS50263">
    <property type="entry name" value="CN_HYDROLASE"/>
    <property type="match status" value="1"/>
</dbReference>
<sequence length="268" mass="28530">MNTEPLTLALWQTPYAATPAEALQGLDDEAAQARAQGAQLLVCPEMGLTGYAIGAERVQALAEPADGALAQAVAGTAQRHGIAVVYGYPEHHPQGKPFNAVQVIGPDGARLMNYRKTHLYGGLDHAQFSAGDTAPQVFEWRGWRLGLLICYDVEFPETVRLLALQGVDAVLVPTANMAAFDEVQNLLVPARACENRVFVAYANACGHEPGMHYGGLSTVAGPEGGVLSRAGRDGELLFATLTREALDGARRSSPWSARRPDLYGPLAV</sequence>